<accession>A0A6M5YY27</accession>
<dbReference type="Proteomes" id="UP000503447">
    <property type="component" value="Chromosome"/>
</dbReference>
<dbReference type="Pfam" id="PF01261">
    <property type="entry name" value="AP_endonuc_2"/>
    <property type="match status" value="1"/>
</dbReference>
<name>A0A6M5YY27_9BACT</name>
<evidence type="ECO:0000259" key="1">
    <source>
        <dbReference type="Pfam" id="PF01261"/>
    </source>
</evidence>
<dbReference type="KEGG" id="ftj:FTUN_6613"/>
<dbReference type="PANTHER" id="PTHR12110">
    <property type="entry name" value="HYDROXYPYRUVATE ISOMERASE"/>
    <property type="match status" value="1"/>
</dbReference>
<dbReference type="InterPro" id="IPR036237">
    <property type="entry name" value="Xyl_isomerase-like_sf"/>
</dbReference>
<keyword evidence="3" id="KW-1185">Reference proteome</keyword>
<gene>
    <name evidence="2" type="ORF">FTUN_6613</name>
</gene>
<evidence type="ECO:0000313" key="3">
    <source>
        <dbReference type="Proteomes" id="UP000503447"/>
    </source>
</evidence>
<protein>
    <recommendedName>
        <fullName evidence="1">Xylose isomerase-like TIM barrel domain-containing protein</fullName>
    </recommendedName>
</protein>
<dbReference type="EMBL" id="CP053452">
    <property type="protein sequence ID" value="QJW99017.1"/>
    <property type="molecule type" value="Genomic_DNA"/>
</dbReference>
<proteinExistence type="predicted"/>
<feature type="domain" description="Xylose isomerase-like TIM barrel" evidence="1">
    <location>
        <begin position="20"/>
        <end position="263"/>
    </location>
</feature>
<evidence type="ECO:0000313" key="2">
    <source>
        <dbReference type="EMBL" id="QJW99017.1"/>
    </source>
</evidence>
<reference evidence="3" key="1">
    <citation type="submission" date="2020-05" db="EMBL/GenBank/DDBJ databases">
        <title>Frigoriglobus tundricola gen. nov., sp. nov., a psychrotolerant cellulolytic planctomycete of the family Gemmataceae with two divergent copies of 16S rRNA gene.</title>
        <authorList>
            <person name="Kulichevskaya I.S."/>
            <person name="Ivanova A.A."/>
            <person name="Naumoff D.G."/>
            <person name="Beletsky A.V."/>
            <person name="Rijpstra W.I.C."/>
            <person name="Sinninghe Damste J.S."/>
            <person name="Mardanov A.V."/>
            <person name="Ravin N.V."/>
            <person name="Dedysh S.N."/>
        </authorList>
    </citation>
    <scope>NUCLEOTIDE SEQUENCE [LARGE SCALE GENOMIC DNA]</scope>
    <source>
        <strain evidence="3">PL17</strain>
    </source>
</reference>
<sequence>MQLAFSTNAYLNYSFPDTVARLAGIGYRGVEIMADVPHAWPAYLLPEQKQAIRAALAKNHLAISNVNAFMMHAVNDPRQKYWHPSWIEPDVHYRRIRIDHTKRALSLARELGAKCITTEPGGPLEGRPWAECLKLFVEMLKPVVEHAEKEQVLLLVEPEPDLLIETADQYLEFASKISSPYLGLNFDIGHSYCVKDDPADTIRRLAKLIRHVHLEDIAATRVHHHMIPGEGVIDFGAALTALKDVGYDGWVTIELYTCHENPDSAASLARERILKIADGVGVRFAD</sequence>
<dbReference type="InterPro" id="IPR050312">
    <property type="entry name" value="IolE/XylAMocC-like"/>
</dbReference>
<dbReference type="AlphaFoldDB" id="A0A6M5YY27"/>
<dbReference type="InterPro" id="IPR013022">
    <property type="entry name" value="Xyl_isomerase-like_TIM-brl"/>
</dbReference>
<dbReference type="RefSeq" id="WP_171474070.1">
    <property type="nucleotide sequence ID" value="NZ_CP053452.2"/>
</dbReference>
<dbReference type="SUPFAM" id="SSF51658">
    <property type="entry name" value="Xylose isomerase-like"/>
    <property type="match status" value="1"/>
</dbReference>
<dbReference type="Gene3D" id="3.20.20.150">
    <property type="entry name" value="Divalent-metal-dependent TIM barrel enzymes"/>
    <property type="match status" value="1"/>
</dbReference>
<organism evidence="2 3">
    <name type="scientific">Frigoriglobus tundricola</name>
    <dbReference type="NCBI Taxonomy" id="2774151"/>
    <lineage>
        <taxon>Bacteria</taxon>
        <taxon>Pseudomonadati</taxon>
        <taxon>Planctomycetota</taxon>
        <taxon>Planctomycetia</taxon>
        <taxon>Gemmatales</taxon>
        <taxon>Gemmataceae</taxon>
        <taxon>Frigoriglobus</taxon>
    </lineage>
</organism>